<proteinExistence type="predicted"/>
<keyword evidence="2" id="KW-0540">Nuclease</keyword>
<organism evidence="2 3">
    <name type="scientific">Nocardia cyriacigeorgica</name>
    <dbReference type="NCBI Taxonomy" id="135487"/>
    <lineage>
        <taxon>Bacteria</taxon>
        <taxon>Bacillati</taxon>
        <taxon>Actinomycetota</taxon>
        <taxon>Actinomycetes</taxon>
        <taxon>Mycobacteriales</taxon>
        <taxon>Nocardiaceae</taxon>
        <taxon>Nocardia</taxon>
    </lineage>
</organism>
<sequence length="125" mass="13259">MAAKRSHYSTGPQPQVRLLVAARSGGCCERCACALPIGGGDVHHRKPRRMGGTSDPQINAPTNLVALCRSCHDWIESHRTRALADGWLIPSTGDPAATPVRSWLHGRVLLTNDGDTIPTAEGAAS</sequence>
<dbReference type="Pfam" id="PF01844">
    <property type="entry name" value="HNH"/>
    <property type="match status" value="1"/>
</dbReference>
<reference evidence="2 3" key="1">
    <citation type="submission" date="2020-01" db="EMBL/GenBank/DDBJ databases">
        <title>Genetics and antimicrobial susceptibilities of Nocardia species isolated from the soil; a comparison with species isolated from humans.</title>
        <authorList>
            <person name="Carrasco G."/>
            <person name="Monzon S."/>
            <person name="Sansegundo M."/>
            <person name="Garcia E."/>
            <person name="Garrido N."/>
            <person name="Medina M.J."/>
            <person name="Villalon P."/>
            <person name="Ramirez-Arocha A.C."/>
            <person name="Jimenez P."/>
            <person name="Cuesta I."/>
            <person name="Valdezate S."/>
        </authorList>
    </citation>
    <scope>NUCLEOTIDE SEQUENCE [LARGE SCALE GENOMIC DNA]</scope>
    <source>
        <strain evidence="2 3">CNM20110649</strain>
    </source>
</reference>
<dbReference type="SMART" id="SM00507">
    <property type="entry name" value="HNHc"/>
    <property type="match status" value="1"/>
</dbReference>
<gene>
    <name evidence="2" type="ORF">GV794_02120</name>
</gene>
<feature type="domain" description="HNH nuclease" evidence="1">
    <location>
        <begin position="15"/>
        <end position="73"/>
    </location>
</feature>
<evidence type="ECO:0000259" key="1">
    <source>
        <dbReference type="SMART" id="SM00507"/>
    </source>
</evidence>
<protein>
    <submittedName>
        <fullName evidence="2">HNH endonuclease</fullName>
    </submittedName>
</protein>
<dbReference type="InterPro" id="IPR003615">
    <property type="entry name" value="HNH_nuc"/>
</dbReference>
<evidence type="ECO:0000313" key="2">
    <source>
        <dbReference type="EMBL" id="NEW54463.1"/>
    </source>
</evidence>
<dbReference type="RefSeq" id="WP_163828073.1">
    <property type="nucleotide sequence ID" value="NZ_JAAGUX010000002.1"/>
</dbReference>
<dbReference type="CDD" id="cd00085">
    <property type="entry name" value="HNHc"/>
    <property type="match status" value="1"/>
</dbReference>
<dbReference type="Proteomes" id="UP000470876">
    <property type="component" value="Unassembled WGS sequence"/>
</dbReference>
<keyword evidence="2" id="KW-0255">Endonuclease</keyword>
<keyword evidence="2" id="KW-0378">Hydrolase</keyword>
<keyword evidence="3" id="KW-1185">Reference proteome</keyword>
<evidence type="ECO:0000313" key="3">
    <source>
        <dbReference type="Proteomes" id="UP000470876"/>
    </source>
</evidence>
<dbReference type="EMBL" id="JAAGUX010000002">
    <property type="protein sequence ID" value="NEW54463.1"/>
    <property type="molecule type" value="Genomic_DNA"/>
</dbReference>
<dbReference type="InterPro" id="IPR002711">
    <property type="entry name" value="HNH"/>
</dbReference>
<accession>A0ABX0CE78</accession>
<name>A0ABX0CE78_9NOCA</name>
<comment type="caution">
    <text evidence="2">The sequence shown here is derived from an EMBL/GenBank/DDBJ whole genome shotgun (WGS) entry which is preliminary data.</text>
</comment>
<dbReference type="Gene3D" id="1.10.30.50">
    <property type="match status" value="1"/>
</dbReference>
<dbReference type="GO" id="GO:0004519">
    <property type="term" value="F:endonuclease activity"/>
    <property type="evidence" value="ECO:0007669"/>
    <property type="project" value="UniProtKB-KW"/>
</dbReference>